<evidence type="ECO:0000259" key="1">
    <source>
        <dbReference type="Pfam" id="PF23571"/>
    </source>
</evidence>
<dbReference type="EMBL" id="PDSK01000088">
    <property type="protein sequence ID" value="PIE34485.1"/>
    <property type="molecule type" value="Genomic_DNA"/>
</dbReference>
<sequence length="549" mass="63832">MAIIPYILQGAFALSQLPGSFTFSRLQQKYKDTQEQLLLKNLKRNQDSHFGREHGFKEIHDITSYRKRVPIRNYRAFLPYIENIRQGQQQILTAENVLLCHLTGGTTGTKLIPYTRSLKQEFQHALAPWLFDVFQHFPHIMQGKTYWTITPPGQKTHSEKDQLETGFEEDSSYFGWKGYFLQHLFAVPSWVAQTQDIEQFRLLTLYFLLRAKNLRWISIWSPTFLLVLLEELEQHVETLLASLHGGFPTFSIPDQFANFWKKRPAPQRTRELESVLSLPQQERYKQIWPHLSFISLWKDAYAHHPAQRLKTLFPDVYFQGKGLLATEGVMTIPLYEIAQEGFSSSIPAFTSHFLEFVSENESEVRCLWELEEGKIYSILLTTGGGLYRYDIGDVVRVEGFYHKLPVLRFLGRKGRFSDLVGEKLEETFVTEALKQTFATHPIAYSFLLLAPESWEQSQGYIVFLESSEPHIVLLKMAEALETALRRNFHYAFAVKMGQLSPVKIFLVDKYGQRDYVRRCLEAGQKLGDIKPLIFDTRTGWQHIFQGDIL</sequence>
<dbReference type="GO" id="GO:0016881">
    <property type="term" value="F:acid-amino acid ligase activity"/>
    <property type="evidence" value="ECO:0007669"/>
    <property type="project" value="TreeGrafter"/>
</dbReference>
<organism evidence="2 3">
    <name type="scientific">candidate division KSB3 bacterium</name>
    <dbReference type="NCBI Taxonomy" id="2044937"/>
    <lineage>
        <taxon>Bacteria</taxon>
        <taxon>candidate division KSB3</taxon>
    </lineage>
</organism>
<dbReference type="Pfam" id="PF23571">
    <property type="entry name" value="GH3_M"/>
    <property type="match status" value="1"/>
</dbReference>
<feature type="domain" description="GH3 middle" evidence="1">
    <location>
        <begin position="349"/>
        <end position="412"/>
    </location>
</feature>
<dbReference type="InterPro" id="IPR055377">
    <property type="entry name" value="GH3_M"/>
</dbReference>
<dbReference type="AlphaFoldDB" id="A0A2G6KFS4"/>
<dbReference type="PANTHER" id="PTHR31901:SF9">
    <property type="entry name" value="GH3 DOMAIN-CONTAINING PROTEIN"/>
    <property type="match status" value="1"/>
</dbReference>
<dbReference type="PANTHER" id="PTHR31901">
    <property type="entry name" value="GH3 DOMAIN-CONTAINING PROTEIN"/>
    <property type="match status" value="1"/>
</dbReference>
<dbReference type="GO" id="GO:0005737">
    <property type="term" value="C:cytoplasm"/>
    <property type="evidence" value="ECO:0007669"/>
    <property type="project" value="TreeGrafter"/>
</dbReference>
<proteinExistence type="predicted"/>
<dbReference type="InterPro" id="IPR004993">
    <property type="entry name" value="GH3"/>
</dbReference>
<evidence type="ECO:0000313" key="3">
    <source>
        <dbReference type="Proteomes" id="UP000230821"/>
    </source>
</evidence>
<reference evidence="2 3" key="1">
    <citation type="submission" date="2017-10" db="EMBL/GenBank/DDBJ databases">
        <title>Novel microbial diversity and functional potential in the marine mammal oral microbiome.</title>
        <authorList>
            <person name="Dudek N.K."/>
            <person name="Sun C.L."/>
            <person name="Burstein D."/>
            <person name="Kantor R.S."/>
            <person name="Aliaga Goltsman D.S."/>
            <person name="Bik E.M."/>
            <person name="Thomas B.C."/>
            <person name="Banfield J.F."/>
            <person name="Relman D.A."/>
        </authorList>
    </citation>
    <scope>NUCLEOTIDE SEQUENCE [LARGE SCALE GENOMIC DNA]</scope>
    <source>
        <strain evidence="2">DOLJORAL78_47_16</strain>
    </source>
</reference>
<dbReference type="Pfam" id="PF03321">
    <property type="entry name" value="GH3"/>
    <property type="match status" value="1"/>
</dbReference>
<dbReference type="Proteomes" id="UP000230821">
    <property type="component" value="Unassembled WGS sequence"/>
</dbReference>
<comment type="caution">
    <text evidence="2">The sequence shown here is derived from an EMBL/GenBank/DDBJ whole genome shotgun (WGS) entry which is preliminary data.</text>
</comment>
<gene>
    <name evidence="2" type="ORF">CSA56_07645</name>
</gene>
<accession>A0A2G6KFS4</accession>
<name>A0A2G6KFS4_9BACT</name>
<protein>
    <recommendedName>
        <fullName evidence="1">GH3 middle domain-containing protein</fullName>
    </recommendedName>
</protein>
<evidence type="ECO:0000313" key="2">
    <source>
        <dbReference type="EMBL" id="PIE34485.1"/>
    </source>
</evidence>